<evidence type="ECO:0000313" key="2">
    <source>
        <dbReference type="EMBL" id="MBW80709.1"/>
    </source>
</evidence>
<dbReference type="AlphaFoldDB" id="A0A2P2IHK1"/>
<feature type="chain" id="PRO_5015133372" evidence="1">
    <location>
        <begin position="17"/>
        <end position="55"/>
    </location>
</feature>
<evidence type="ECO:0000256" key="1">
    <source>
        <dbReference type="SAM" id="SignalP"/>
    </source>
</evidence>
<sequence>MMSLLLQSMPLPFALWLRCLERGMWSWDKATSDRAFGSDLDVVAIGISVNGLAGE</sequence>
<accession>A0A2P2IHK1</accession>
<dbReference type="EMBL" id="GGEC01000226">
    <property type="protein sequence ID" value="MBW80709.1"/>
    <property type="molecule type" value="Transcribed_RNA"/>
</dbReference>
<keyword evidence="1" id="KW-0732">Signal</keyword>
<reference evidence="2" key="1">
    <citation type="submission" date="2018-02" db="EMBL/GenBank/DDBJ databases">
        <title>Rhizophora mucronata_Transcriptome.</title>
        <authorList>
            <person name="Meera S.P."/>
            <person name="Sreeshan A."/>
            <person name="Augustine A."/>
        </authorList>
    </citation>
    <scope>NUCLEOTIDE SEQUENCE</scope>
    <source>
        <tissue evidence="2">Leaf</tissue>
    </source>
</reference>
<proteinExistence type="predicted"/>
<organism evidence="2">
    <name type="scientific">Rhizophora mucronata</name>
    <name type="common">Asiatic mangrove</name>
    <dbReference type="NCBI Taxonomy" id="61149"/>
    <lineage>
        <taxon>Eukaryota</taxon>
        <taxon>Viridiplantae</taxon>
        <taxon>Streptophyta</taxon>
        <taxon>Embryophyta</taxon>
        <taxon>Tracheophyta</taxon>
        <taxon>Spermatophyta</taxon>
        <taxon>Magnoliopsida</taxon>
        <taxon>eudicotyledons</taxon>
        <taxon>Gunneridae</taxon>
        <taxon>Pentapetalae</taxon>
        <taxon>rosids</taxon>
        <taxon>fabids</taxon>
        <taxon>Malpighiales</taxon>
        <taxon>Rhizophoraceae</taxon>
        <taxon>Rhizophora</taxon>
    </lineage>
</organism>
<feature type="signal peptide" evidence="1">
    <location>
        <begin position="1"/>
        <end position="16"/>
    </location>
</feature>
<name>A0A2P2IHK1_RHIMU</name>
<protein>
    <submittedName>
        <fullName evidence="2">Uncharacterized protein</fullName>
    </submittedName>
</protein>